<protein>
    <submittedName>
        <fullName evidence="2">Uncharacterized protein</fullName>
    </submittedName>
</protein>
<dbReference type="Proteomes" id="UP000239197">
    <property type="component" value="Plasmid unnamed3"/>
</dbReference>
<proteinExistence type="predicted"/>
<keyword evidence="3" id="KW-1185">Reference proteome</keyword>
<name>A0A2L1UZB5_9GAMM</name>
<dbReference type="AlphaFoldDB" id="A0A2L1UZB5"/>
<dbReference type="EMBL" id="CP019065">
    <property type="protein sequence ID" value="AVF38169.1"/>
    <property type="molecule type" value="Genomic_DNA"/>
</dbReference>
<geneLocation type="plasmid" evidence="2 3">
    <name>unnamed3</name>
</geneLocation>
<reference evidence="2" key="3">
    <citation type="journal article" date="2022" name="Extremophiles">
        <title>Rahnella sikkimica sp. nov., a novel cold-tolerant bacterium isolated from the glacier of Sikkim Himalaya with plant growth-promoting properties.</title>
        <authorList>
            <person name="Kumar A."/>
            <person name="Le Fleche-Mateos A."/>
            <person name="Kumar R."/>
            <person name="Lomprez F."/>
            <person name="Fichenick F."/>
            <person name="Singh D."/>
            <person name="Grimont P.A.D."/>
            <person name="Kumar S."/>
        </authorList>
    </citation>
    <scope>NUCLEOTIDE SEQUENCE</scope>
    <source>
        <strain evidence="2">ERMR1:05</strain>
        <plasmid evidence="1">unnamed3</plasmid>
    </source>
</reference>
<dbReference type="OrthoDB" id="9803716at2"/>
<dbReference type="KEGG" id="rox:BV494_25680"/>
<evidence type="ECO:0000313" key="1">
    <source>
        <dbReference type="EMBL" id="AVF38169.1"/>
    </source>
</evidence>
<evidence type="ECO:0000313" key="3">
    <source>
        <dbReference type="Proteomes" id="UP000239197"/>
    </source>
</evidence>
<dbReference type="RefSeq" id="WP_104925486.1">
    <property type="nucleotide sequence ID" value="NZ_CP019065.1"/>
</dbReference>
<sequence length="355" mass="40503">MSQSLQERKVRILSTRPELSAYLIDIPSDIAARAFHNVSFSPEQRGLEIQVEYASRITEQKTRITLEIENAIARNAVIQADWPEQLEEWFETYRQRMKVLFMGYLATMSTCASPMITGPARFPVERQRKRNASADNKYAAVTAYTTHSPNRFLKRVMPFGNGVAIASNAPNANELLISKLNDRIKLQETMKAANKIVGKVYKKGSPAGVSAEMRDRCAQQLVDELAIPLDEALSMLKSSDYSAKIIAFWPYQLSNNNQEIRRLEQRVKDVERLQQAAPEIAQVLGNGIEIRKSDDGKIEIHFGYKPDAEVRDFLCKKAFKFSRYRNNTWVRRISVNAVAVFTREVKPMLENLPQK</sequence>
<dbReference type="EMBL" id="CP019065">
    <property type="protein sequence ID" value="AVF38270.1"/>
    <property type="molecule type" value="Genomic_DNA"/>
</dbReference>
<keyword evidence="2" id="KW-0614">Plasmid</keyword>
<reference evidence="2" key="2">
    <citation type="submission" date="2017-01" db="EMBL/GenBank/DDBJ databases">
        <authorList>
            <person name="Kumar R."/>
            <person name="Singh D."/>
            <person name="Kumar S."/>
        </authorList>
    </citation>
    <scope>NUCLEOTIDE SEQUENCE</scope>
    <source>
        <strain evidence="2">ERMR1:05</strain>
        <plasmid evidence="2">unnamed3</plasmid>
    </source>
</reference>
<gene>
    <name evidence="1" type="ORF">BV494_25145</name>
    <name evidence="2" type="ORF">BV494_25680</name>
</gene>
<organism evidence="2 3">
    <name type="scientific">Rahnella sikkimica</name>
    <dbReference type="NCBI Taxonomy" id="1805933"/>
    <lineage>
        <taxon>Bacteria</taxon>
        <taxon>Pseudomonadati</taxon>
        <taxon>Pseudomonadota</taxon>
        <taxon>Gammaproteobacteria</taxon>
        <taxon>Enterobacterales</taxon>
        <taxon>Yersiniaceae</taxon>
        <taxon>Rahnella</taxon>
    </lineage>
</organism>
<dbReference type="KEGG" id="rox:BV494_25145"/>
<reference evidence="3" key="1">
    <citation type="submission" date="2017-01" db="EMBL/GenBank/DDBJ databases">
        <title>Genome sequence of Rouxiella sp. ERMR1:05.</title>
        <authorList>
            <person name="Kumar R."/>
            <person name="Singh D."/>
            <person name="Kumar S."/>
        </authorList>
    </citation>
    <scope>NUCLEOTIDE SEQUENCE [LARGE SCALE GENOMIC DNA]</scope>
    <source>
        <strain evidence="3">ERMR1:05</strain>
        <plasmid evidence="3">unnamed3</plasmid>
    </source>
</reference>
<accession>A0A2L1UZB5</accession>
<evidence type="ECO:0000313" key="2">
    <source>
        <dbReference type="EMBL" id="AVF38270.1"/>
    </source>
</evidence>